<keyword evidence="1" id="KW-0812">Transmembrane</keyword>
<name>A0A9P0MLD8_NEZVI</name>
<dbReference type="EMBL" id="OV725080">
    <property type="protein sequence ID" value="CAH1397735.1"/>
    <property type="molecule type" value="Genomic_DNA"/>
</dbReference>
<dbReference type="AlphaFoldDB" id="A0A9P0MLD8"/>
<keyword evidence="1" id="KW-0472">Membrane</keyword>
<evidence type="ECO:0000313" key="3">
    <source>
        <dbReference type="Proteomes" id="UP001152798"/>
    </source>
</evidence>
<evidence type="ECO:0000256" key="1">
    <source>
        <dbReference type="SAM" id="Phobius"/>
    </source>
</evidence>
<proteinExistence type="predicted"/>
<reference evidence="2" key="1">
    <citation type="submission" date="2022-01" db="EMBL/GenBank/DDBJ databases">
        <authorList>
            <person name="King R."/>
        </authorList>
    </citation>
    <scope>NUCLEOTIDE SEQUENCE</scope>
</reference>
<feature type="transmembrane region" description="Helical" evidence="1">
    <location>
        <begin position="17"/>
        <end position="35"/>
    </location>
</feature>
<gene>
    <name evidence="2" type="ORF">NEZAVI_LOCUS7518</name>
</gene>
<accession>A0A9P0MLD8</accession>
<dbReference type="OrthoDB" id="2544694at2759"/>
<protein>
    <submittedName>
        <fullName evidence="2">Uncharacterized protein</fullName>
    </submittedName>
</protein>
<dbReference type="Proteomes" id="UP001152798">
    <property type="component" value="Chromosome 4"/>
</dbReference>
<keyword evidence="3" id="KW-1185">Reference proteome</keyword>
<evidence type="ECO:0000313" key="2">
    <source>
        <dbReference type="EMBL" id="CAH1397735.1"/>
    </source>
</evidence>
<sequence>MDEALCQIGQSGPYQQLLLYFVLLPCVLPCSFHAYSQLFMSSSPEHWCAPPPHLRAQQNIRESLSCAILQNVLGPIEDGPDRRDIEADKS</sequence>
<organism evidence="2 3">
    <name type="scientific">Nezara viridula</name>
    <name type="common">Southern green stink bug</name>
    <name type="synonym">Cimex viridulus</name>
    <dbReference type="NCBI Taxonomy" id="85310"/>
    <lineage>
        <taxon>Eukaryota</taxon>
        <taxon>Metazoa</taxon>
        <taxon>Ecdysozoa</taxon>
        <taxon>Arthropoda</taxon>
        <taxon>Hexapoda</taxon>
        <taxon>Insecta</taxon>
        <taxon>Pterygota</taxon>
        <taxon>Neoptera</taxon>
        <taxon>Paraneoptera</taxon>
        <taxon>Hemiptera</taxon>
        <taxon>Heteroptera</taxon>
        <taxon>Panheteroptera</taxon>
        <taxon>Pentatomomorpha</taxon>
        <taxon>Pentatomoidea</taxon>
        <taxon>Pentatomidae</taxon>
        <taxon>Pentatominae</taxon>
        <taxon>Nezara</taxon>
    </lineage>
</organism>
<keyword evidence="1" id="KW-1133">Transmembrane helix</keyword>